<evidence type="ECO:0000256" key="3">
    <source>
        <dbReference type="ARBA" id="ARBA00007658"/>
    </source>
</evidence>
<dbReference type="GO" id="GO:0005509">
    <property type="term" value="F:calcium ion binding"/>
    <property type="evidence" value="ECO:0007669"/>
    <property type="project" value="InterPro"/>
</dbReference>
<evidence type="ECO:0000256" key="5">
    <source>
        <dbReference type="ARBA" id="ARBA00022801"/>
    </source>
</evidence>
<evidence type="ECO:0000256" key="6">
    <source>
        <dbReference type="ARBA" id="ARBA00023157"/>
    </source>
</evidence>
<dbReference type="Pfam" id="PF01532">
    <property type="entry name" value="Glyco_hydro_47"/>
    <property type="match status" value="1"/>
</dbReference>
<comment type="catalytic activity">
    <reaction evidence="10">
        <text>N(4)-(alpha-D-Man-(1-&gt;2)-alpha-D-Man-(1-&gt;2)-alpha-D-Man-(1-&gt;3)-[alpha-D-Man-(1-&gt;2)-alpha-D-Man-(1-&gt;3)-[alpha-D-Man-(1-&gt;2)-alpha-D-Man-(1-&gt;6)]-alpha-D-Man-(1-&gt;6)]-beta-D-Man-(1-&gt;4)-beta-D-GlcNAc-(1-&gt;4)-beta-D-GlcNAc)-L-asparaginyl-[protein] (N-glucan mannose isomer 9A1,2,3B1,2,3) + 4 H2O = N(4)-(alpha-D-Man-(1-&gt;3)-[alpha-D-Man-(1-&gt;3)-[alpha-D-Man-(1-&gt;6)]-alpha-D-Man-(1-&gt;6)]-beta-D-Man-(1-&gt;4)-beta-D-GlcNAc-(1-&gt;4)-beta-D-GlcNAc)-L-asparaginyl-[protein] (N-glucan mannose isomer 5A1,2) + 4 beta-D-mannose</text>
        <dbReference type="Rhea" id="RHEA:56008"/>
        <dbReference type="Rhea" id="RHEA-COMP:14356"/>
        <dbReference type="Rhea" id="RHEA-COMP:14367"/>
        <dbReference type="ChEBI" id="CHEBI:15377"/>
        <dbReference type="ChEBI" id="CHEBI:28563"/>
        <dbReference type="ChEBI" id="CHEBI:59087"/>
        <dbReference type="ChEBI" id="CHEBI:139493"/>
        <dbReference type="EC" id="3.2.1.113"/>
    </reaction>
</comment>
<feature type="active site" description="Proton donor" evidence="11">
    <location>
        <position position="179"/>
    </location>
</feature>
<evidence type="ECO:0000256" key="10">
    <source>
        <dbReference type="ARBA" id="ARBA00048605"/>
    </source>
</evidence>
<evidence type="ECO:0000256" key="9">
    <source>
        <dbReference type="ARBA" id="ARBA00047669"/>
    </source>
</evidence>
<dbReference type="PANTHER" id="PTHR11742">
    <property type="entry name" value="MANNOSYL-OLIGOSACCHARIDE ALPHA-1,2-MANNOSIDASE-RELATED"/>
    <property type="match status" value="1"/>
</dbReference>
<evidence type="ECO:0000313" key="17">
    <source>
        <dbReference type="Proteomes" id="UP001412239"/>
    </source>
</evidence>
<dbReference type="EC" id="3.2.1.-" evidence="13"/>
<dbReference type="GO" id="GO:0005975">
    <property type="term" value="P:carbohydrate metabolic process"/>
    <property type="evidence" value="ECO:0007669"/>
    <property type="project" value="InterPro"/>
</dbReference>
<keyword evidence="17" id="KW-1185">Reference proteome</keyword>
<evidence type="ECO:0000256" key="1">
    <source>
        <dbReference type="ARBA" id="ARBA00001913"/>
    </source>
</evidence>
<gene>
    <name evidence="16" type="ORF">GSTUAT00007495001</name>
</gene>
<dbReference type="InterPro" id="IPR001382">
    <property type="entry name" value="Glyco_hydro_47"/>
</dbReference>
<name>A0A292PLK7_9PEZI</name>
<dbReference type="Proteomes" id="UP001412239">
    <property type="component" value="Unassembled WGS sequence"/>
</dbReference>
<keyword evidence="6 12" id="KW-1015">Disulfide bond</keyword>
<dbReference type="SUPFAM" id="SSF48225">
    <property type="entry name" value="Seven-hairpin glycosidases"/>
    <property type="match status" value="1"/>
</dbReference>
<evidence type="ECO:0000256" key="2">
    <source>
        <dbReference type="ARBA" id="ARBA00004922"/>
    </source>
</evidence>
<dbReference type="Gene3D" id="1.50.10.10">
    <property type="match status" value="1"/>
</dbReference>
<comment type="cofactor">
    <cofactor evidence="1">
        <name>Ca(2+)</name>
        <dbReference type="ChEBI" id="CHEBI:29108"/>
    </cofactor>
</comment>
<protein>
    <recommendedName>
        <fullName evidence="13">alpha-1,2-Mannosidase</fullName>
        <ecNumber evidence="13">3.2.1.-</ecNumber>
    </recommendedName>
</protein>
<evidence type="ECO:0000256" key="7">
    <source>
        <dbReference type="ARBA" id="ARBA00023180"/>
    </source>
</evidence>
<evidence type="ECO:0000256" key="11">
    <source>
        <dbReference type="PIRSR" id="PIRSR601382-1"/>
    </source>
</evidence>
<sequence>MIRPATYRTRFVILAFVVIVYFNYVISPEFGNGGSSSELNRPGSSPSELGIFNGGETGQKEEEGPRYGNPIQFDFKGSGRGAGDSKRAHEIKETMSRTFWKYRLGAWGSDEIMPISGNGKTTRNGWAATIVDTLTTTAMMGLEEEFKLVRDSQGQSDNELNFTLGIDFSKAEDLVDPFETTIRYLGAIISTVELIDNGVVRRRLVSEQERNALVAKALELADKLAPGFDSPSGMIWPRINFSTNRGCREDGREVGLHNHPTIGPARAGTNWLENKVLSKLTGNDIYGENATRAWKKLVWNEYTEDWPGLAQSKLGWRARLVRELPNVLGTDIVGCLLIPTVANDRYYEYLIKAQILAPKDRYANVYREKWVKAVESTVKHLGQWSTPGRGRQKGNLFLAQWKNGLLVNEMGHLACFAGGNFILGGKYLGRKDFVQFGLDVVDGCHETYVSAITRIGPELFAWTPADKRIVPVLQPEHDGQREQKSNAGFWVTNARYLLRPETVESYFYAYRATGNQMYQEWAWDAYKAYMKATEVEFGYASVKDVTLPEGGGLTDEAESFWGGTSIISLPSPIFLPFRHPSRIFPPRPPSISPHVWSSPVNPYSSFSP</sequence>
<dbReference type="PRINTS" id="PR00747">
    <property type="entry name" value="GLYHDRLASE47"/>
</dbReference>
<dbReference type="GO" id="GO:0005783">
    <property type="term" value="C:endoplasmic reticulum"/>
    <property type="evidence" value="ECO:0007669"/>
    <property type="project" value="TreeGrafter"/>
</dbReference>
<keyword evidence="15" id="KW-0812">Transmembrane</keyword>
<accession>A0A292PLK7</accession>
<feature type="active site" evidence="11">
    <location>
        <position position="501"/>
    </location>
</feature>
<organism evidence="16 17">
    <name type="scientific">Tuber aestivum</name>
    <name type="common">summer truffle</name>
    <dbReference type="NCBI Taxonomy" id="59557"/>
    <lineage>
        <taxon>Eukaryota</taxon>
        <taxon>Fungi</taxon>
        <taxon>Dikarya</taxon>
        <taxon>Ascomycota</taxon>
        <taxon>Pezizomycotina</taxon>
        <taxon>Pezizomycetes</taxon>
        <taxon>Pezizales</taxon>
        <taxon>Tuberaceae</taxon>
        <taxon>Tuber</taxon>
    </lineage>
</organism>
<comment type="catalytic activity">
    <reaction evidence="9">
        <text>N(4)-(alpha-D-Man-(1-&gt;2)-alpha-D-Man-(1-&gt;2)-alpha-D-Man-(1-&gt;3)-[alpha-D-Man-(1-&gt;3)-[alpha-D-Man-(1-&gt;2)-alpha-D-Man-(1-&gt;6)]-alpha-D-Man-(1-&gt;6)]-beta-D-Man-(1-&gt;4)-beta-D-GlcNAc-(1-&gt;4)-beta-D-GlcNAc)-L-asparaginyl-[protein] (N-glucan mannose isomer 8A1,2,3B1,3) + 3 H2O = N(4)-(alpha-D-Man-(1-&gt;3)-[alpha-D-Man-(1-&gt;3)-[alpha-D-Man-(1-&gt;6)]-alpha-D-Man-(1-&gt;6)]-beta-D-Man-(1-&gt;4)-beta-D-GlcNAc-(1-&gt;4)-beta-D-GlcNAc)-L-asparaginyl-[protein] (N-glucan mannose isomer 5A1,2) + 3 beta-D-mannose</text>
        <dbReference type="Rhea" id="RHEA:56028"/>
        <dbReference type="Rhea" id="RHEA-COMP:14358"/>
        <dbReference type="Rhea" id="RHEA-COMP:14367"/>
        <dbReference type="ChEBI" id="CHEBI:15377"/>
        <dbReference type="ChEBI" id="CHEBI:28563"/>
        <dbReference type="ChEBI" id="CHEBI:59087"/>
        <dbReference type="ChEBI" id="CHEBI:60628"/>
        <dbReference type="EC" id="3.2.1.113"/>
    </reaction>
</comment>
<proteinExistence type="inferred from homology"/>
<dbReference type="AlphaFoldDB" id="A0A292PLK7"/>
<evidence type="ECO:0000313" key="16">
    <source>
        <dbReference type="EMBL" id="CUS08419.1"/>
    </source>
</evidence>
<keyword evidence="5 13" id="KW-0378">Hydrolase</keyword>
<dbReference type="EMBL" id="LN891133">
    <property type="protein sequence ID" value="CUS08419.1"/>
    <property type="molecule type" value="Genomic_DNA"/>
</dbReference>
<keyword evidence="8 13" id="KW-0326">Glycosidase</keyword>
<evidence type="ECO:0000256" key="12">
    <source>
        <dbReference type="PIRSR" id="PIRSR601382-3"/>
    </source>
</evidence>
<reference evidence="16" key="1">
    <citation type="submission" date="2015-10" db="EMBL/GenBank/DDBJ databases">
        <authorList>
            <person name="Regsiter A."/>
            <person name="william w."/>
        </authorList>
    </citation>
    <scope>NUCLEOTIDE SEQUENCE</scope>
    <source>
        <strain evidence="16">Montdore</strain>
    </source>
</reference>
<evidence type="ECO:0000256" key="13">
    <source>
        <dbReference type="RuleBase" id="RU361193"/>
    </source>
</evidence>
<evidence type="ECO:0000256" key="15">
    <source>
        <dbReference type="SAM" id="Phobius"/>
    </source>
</evidence>
<keyword evidence="15" id="KW-1133">Transmembrane helix</keyword>
<dbReference type="InterPro" id="IPR050749">
    <property type="entry name" value="Glycosyl_Hydrolase_47"/>
</dbReference>
<evidence type="ECO:0000256" key="8">
    <source>
        <dbReference type="ARBA" id="ARBA00023295"/>
    </source>
</evidence>
<feature type="transmembrane region" description="Helical" evidence="15">
    <location>
        <begin position="7"/>
        <end position="26"/>
    </location>
</feature>
<comment type="similarity">
    <text evidence="3 13">Belongs to the glycosyl hydrolase 47 family.</text>
</comment>
<feature type="region of interest" description="Disordered" evidence="14">
    <location>
        <begin position="33"/>
        <end position="89"/>
    </location>
</feature>
<feature type="active site" evidence="11">
    <location>
        <position position="344"/>
    </location>
</feature>
<evidence type="ECO:0000256" key="14">
    <source>
        <dbReference type="SAM" id="MobiDB-lite"/>
    </source>
</evidence>
<keyword evidence="15" id="KW-0472">Membrane</keyword>
<evidence type="ECO:0000256" key="4">
    <source>
        <dbReference type="ARBA" id="ARBA00022729"/>
    </source>
</evidence>
<dbReference type="GO" id="GO:0016020">
    <property type="term" value="C:membrane"/>
    <property type="evidence" value="ECO:0007669"/>
    <property type="project" value="InterPro"/>
</dbReference>
<keyword evidence="4" id="KW-0732">Signal</keyword>
<dbReference type="UniPathway" id="UPA00378"/>
<dbReference type="GO" id="GO:0004571">
    <property type="term" value="F:mannosyl-oligosaccharide 1,2-alpha-mannosidase activity"/>
    <property type="evidence" value="ECO:0007669"/>
    <property type="project" value="UniProtKB-EC"/>
</dbReference>
<dbReference type="InterPro" id="IPR036026">
    <property type="entry name" value="Seven-hairpin_glycosidases"/>
</dbReference>
<dbReference type="InterPro" id="IPR012341">
    <property type="entry name" value="6hp_glycosidase-like_sf"/>
</dbReference>
<keyword evidence="7" id="KW-0325">Glycoprotein</keyword>
<feature type="compositionally biased region" description="Polar residues" evidence="14">
    <location>
        <begin position="35"/>
        <end position="47"/>
    </location>
</feature>
<dbReference type="GO" id="GO:0036503">
    <property type="term" value="P:ERAD pathway"/>
    <property type="evidence" value="ECO:0007669"/>
    <property type="project" value="UniProtKB-ARBA"/>
</dbReference>
<feature type="active site" description="Proton donor" evidence="11">
    <location>
        <position position="458"/>
    </location>
</feature>
<comment type="pathway">
    <text evidence="2">Protein modification; protein glycosylation.</text>
</comment>
<feature type="disulfide bond" evidence="12">
    <location>
        <begin position="415"/>
        <end position="444"/>
    </location>
</feature>
<dbReference type="PANTHER" id="PTHR11742:SF101">
    <property type="entry name" value="MANNOSYL-OLIGOSACCHARIDE ALPHA-1,2-MANNOSIDASE 1B"/>
    <property type="match status" value="1"/>
</dbReference>